<dbReference type="Proteomes" id="UP000033710">
    <property type="component" value="Unassembled WGS sequence"/>
</dbReference>
<name>A0A0F2MB16_SPOSC</name>
<dbReference type="EMBL" id="AXCR01000005">
    <property type="protein sequence ID" value="KJR86893.1"/>
    <property type="molecule type" value="Genomic_DNA"/>
</dbReference>
<dbReference type="KEGG" id="ssck:SPSK_01982"/>
<dbReference type="GeneID" id="27664157"/>
<reference evidence="1 2" key="2">
    <citation type="journal article" date="2015" name="Eukaryot. Cell">
        <title>Asexual propagation of a virulent clone complex in a human and feline outbreak of sporotrichosis.</title>
        <authorList>
            <person name="Teixeira Mde M."/>
            <person name="Rodrigues A.M."/>
            <person name="Tsui C.K."/>
            <person name="de Almeida L.G."/>
            <person name="Van Diepeningen A.D."/>
            <person name="van den Ende B.G."/>
            <person name="Fernandes G.F."/>
            <person name="Kano R."/>
            <person name="Hamelin R.C."/>
            <person name="Lopes-Bezerra L.M."/>
            <person name="Vasconcelos A.T."/>
            <person name="de Hoog S."/>
            <person name="de Camargo Z.P."/>
            <person name="Felipe M.S."/>
        </authorList>
    </citation>
    <scope>NUCLEOTIDE SEQUENCE [LARGE SCALE GENOMIC DNA]</scope>
    <source>
        <strain evidence="1 2">1099-18</strain>
    </source>
</reference>
<proteinExistence type="predicted"/>
<dbReference type="RefSeq" id="XP_016589569.1">
    <property type="nucleotide sequence ID" value="XM_016728880.1"/>
</dbReference>
<comment type="caution">
    <text evidence="1">The sequence shown here is derived from an EMBL/GenBank/DDBJ whole genome shotgun (WGS) entry which is preliminary data.</text>
</comment>
<protein>
    <submittedName>
        <fullName evidence="1">Uncharacterized protein</fullName>
    </submittedName>
</protein>
<dbReference type="VEuPathDB" id="FungiDB:SPSK_01982"/>
<sequence>MPHGRFHALASRPLQTTVAKRKTARATRESGHMHTIRLPAANYGRASRNPVEDEGDEAGRKLQPTMIIVGYAPAGWGYRSDASARQTGQMKDAHNRSSVKPHPMAGEIETGQTEVGLDRPALAFVKATVKRKPSPPVKLPWRFAPAHSERPQWTLVRRQGSFRIQTARTAPLLGTRFYVGGVNGACDERFRF</sequence>
<dbReference type="AlphaFoldDB" id="A0A0F2MB16"/>
<reference evidence="1 2" key="1">
    <citation type="journal article" date="2014" name="BMC Genomics">
        <title>Comparative genomics of the major fungal agents of human and animal Sporotrichosis: Sporothrix schenckii and Sporothrix brasiliensis.</title>
        <authorList>
            <person name="Teixeira M.M."/>
            <person name="de Almeida L.G."/>
            <person name="Kubitschek-Barreira P."/>
            <person name="Alves F.L."/>
            <person name="Kioshima E.S."/>
            <person name="Abadio A.K."/>
            <person name="Fernandes L."/>
            <person name="Derengowski L.S."/>
            <person name="Ferreira K.S."/>
            <person name="Souza R.C."/>
            <person name="Ruiz J.C."/>
            <person name="de Andrade N.C."/>
            <person name="Paes H.C."/>
            <person name="Nicola A.M."/>
            <person name="Albuquerque P."/>
            <person name="Gerber A.L."/>
            <person name="Martins V.P."/>
            <person name="Peconick L.D."/>
            <person name="Neto A.V."/>
            <person name="Chaucanez C.B."/>
            <person name="Silva P.A."/>
            <person name="Cunha O.L."/>
            <person name="de Oliveira F.F."/>
            <person name="dos Santos T.C."/>
            <person name="Barros A.L."/>
            <person name="Soares M.A."/>
            <person name="de Oliveira L.M."/>
            <person name="Marini M.M."/>
            <person name="Villalobos-Duno H."/>
            <person name="Cunha M.M."/>
            <person name="de Hoog S."/>
            <person name="da Silveira J.F."/>
            <person name="Henrissat B."/>
            <person name="Nino-Vega G.A."/>
            <person name="Cisalpino P.S."/>
            <person name="Mora-Montes H.M."/>
            <person name="Almeida S.R."/>
            <person name="Stajich J.E."/>
            <person name="Lopes-Bezerra L.M."/>
            <person name="Vasconcelos A.T."/>
            <person name="Felipe M.S."/>
        </authorList>
    </citation>
    <scope>NUCLEOTIDE SEQUENCE [LARGE SCALE GENOMIC DNA]</scope>
    <source>
        <strain evidence="1 2">1099-18</strain>
    </source>
</reference>
<evidence type="ECO:0000313" key="1">
    <source>
        <dbReference type="EMBL" id="KJR86893.1"/>
    </source>
</evidence>
<evidence type="ECO:0000313" key="2">
    <source>
        <dbReference type="Proteomes" id="UP000033710"/>
    </source>
</evidence>
<accession>A0A0F2MB16</accession>
<organism evidence="1 2">
    <name type="scientific">Sporothrix schenckii 1099-18</name>
    <dbReference type="NCBI Taxonomy" id="1397361"/>
    <lineage>
        <taxon>Eukaryota</taxon>
        <taxon>Fungi</taxon>
        <taxon>Dikarya</taxon>
        <taxon>Ascomycota</taxon>
        <taxon>Pezizomycotina</taxon>
        <taxon>Sordariomycetes</taxon>
        <taxon>Sordariomycetidae</taxon>
        <taxon>Ophiostomatales</taxon>
        <taxon>Ophiostomataceae</taxon>
        <taxon>Sporothrix</taxon>
    </lineage>
</organism>
<gene>
    <name evidence="1" type="ORF">SPSK_01982</name>
</gene>